<keyword evidence="11 15" id="KW-0411">Iron-sulfur</keyword>
<feature type="binding site" evidence="16">
    <location>
        <position position="192"/>
    </location>
    <ligand>
        <name>S-adenosyl-L-methionine</name>
        <dbReference type="ChEBI" id="CHEBI:59789"/>
        <label>2</label>
    </ligand>
</feature>
<evidence type="ECO:0000259" key="18">
    <source>
        <dbReference type="PROSITE" id="PS51918"/>
    </source>
</evidence>
<evidence type="ECO:0000256" key="7">
    <source>
        <dbReference type="ARBA" id="ARBA00022691"/>
    </source>
</evidence>
<keyword evidence="6 15" id="KW-0963">Cytoplasm</keyword>
<dbReference type="GO" id="GO:0004109">
    <property type="term" value="F:coproporphyrinogen oxidase activity"/>
    <property type="evidence" value="ECO:0007669"/>
    <property type="project" value="InterPro"/>
</dbReference>
<dbReference type="SMART" id="SM00729">
    <property type="entry name" value="Elp3"/>
    <property type="match status" value="1"/>
</dbReference>
<evidence type="ECO:0000256" key="4">
    <source>
        <dbReference type="ARBA" id="ARBA00011245"/>
    </source>
</evidence>
<dbReference type="FunFam" id="1.10.10.920:FF:000001">
    <property type="entry name" value="Coproporphyrinogen-III oxidase"/>
    <property type="match status" value="1"/>
</dbReference>
<dbReference type="InterPro" id="IPR034505">
    <property type="entry name" value="Coproporphyrinogen-III_oxidase"/>
</dbReference>
<gene>
    <name evidence="19" type="primary">hemN</name>
    <name evidence="19" type="ORF">ACCAA_600015</name>
</gene>
<dbReference type="PIRSF" id="PIRSF000167">
    <property type="entry name" value="HemN"/>
    <property type="match status" value="1"/>
</dbReference>
<feature type="binding site" evidence="16">
    <location>
        <position position="180"/>
    </location>
    <ligand>
        <name>S-adenosyl-L-methionine</name>
        <dbReference type="ChEBI" id="CHEBI:59789"/>
        <label>2</label>
    </ligand>
</feature>
<dbReference type="UniPathway" id="UPA00251">
    <property type="reaction ID" value="UER00323"/>
</dbReference>
<dbReference type="SUPFAM" id="SSF102114">
    <property type="entry name" value="Radical SAM enzymes"/>
    <property type="match status" value="1"/>
</dbReference>
<dbReference type="GO" id="GO:0006782">
    <property type="term" value="P:protoporphyrinogen IX biosynthetic process"/>
    <property type="evidence" value="ECO:0007669"/>
    <property type="project" value="UniProtKB-UniPathway"/>
</dbReference>
<keyword evidence="9 15" id="KW-0560">Oxidoreductase</keyword>
<comment type="cofactor">
    <cofactor evidence="15 17">
        <name>[4Fe-4S] cluster</name>
        <dbReference type="ChEBI" id="CHEBI:49883"/>
    </cofactor>
    <text evidence="15 17">Binds 1 [4Fe-4S] cluster. The cluster is coordinated with 3 cysteines and an exchangeable S-adenosyl-L-methionine.</text>
</comment>
<dbReference type="InterPro" id="IPR058240">
    <property type="entry name" value="rSAM_sf"/>
</dbReference>
<comment type="similarity">
    <text evidence="3 15">Belongs to the anaerobic coproporphyrinogen-III oxidase family.</text>
</comment>
<dbReference type="RefSeq" id="WP_186408388.1">
    <property type="nucleotide sequence ID" value="NZ_FLQX01000139.1"/>
</dbReference>
<reference evidence="19 20" key="1">
    <citation type="submission" date="2016-06" db="EMBL/GenBank/DDBJ databases">
        <authorList>
            <person name="Kjaerup R.B."/>
            <person name="Dalgaard T.S."/>
            <person name="Juul-Madsen H.R."/>
        </authorList>
    </citation>
    <scope>NUCLEOTIDE SEQUENCE [LARGE SCALE GENOMIC DNA]</scope>
    <source>
        <strain evidence="19">3</strain>
    </source>
</reference>
<dbReference type="InterPro" id="IPR004558">
    <property type="entry name" value="Coprogen_oxidase_HemN"/>
</dbReference>
<dbReference type="InterPro" id="IPR006638">
    <property type="entry name" value="Elp3/MiaA/NifB-like_rSAM"/>
</dbReference>
<evidence type="ECO:0000256" key="17">
    <source>
        <dbReference type="PIRSR" id="PIRSR000167-2"/>
    </source>
</evidence>
<evidence type="ECO:0000256" key="11">
    <source>
        <dbReference type="ARBA" id="ARBA00023014"/>
    </source>
</evidence>
<feature type="binding site" evidence="17">
    <location>
        <position position="75"/>
    </location>
    <ligand>
        <name>[4Fe-4S] cluster</name>
        <dbReference type="ChEBI" id="CHEBI:49883"/>
        <note>4Fe-4S-S-AdoMet</note>
    </ligand>
</feature>
<comment type="pathway">
    <text evidence="2 15">Porphyrin-containing compound metabolism; protoporphyrin-IX biosynthesis; protoporphyrinogen-IX from coproporphyrinogen-III (AdoMet route): step 1/1.</text>
</comment>
<dbReference type="PROSITE" id="PS51918">
    <property type="entry name" value="RADICAL_SAM"/>
    <property type="match status" value="1"/>
</dbReference>
<keyword evidence="5 15" id="KW-0004">4Fe-4S</keyword>
<dbReference type="Gene3D" id="3.30.750.200">
    <property type="match status" value="1"/>
</dbReference>
<accession>A0A1A8XUB9</accession>
<evidence type="ECO:0000256" key="14">
    <source>
        <dbReference type="ARBA" id="ARBA00048321"/>
    </source>
</evidence>
<dbReference type="GO" id="GO:0051539">
    <property type="term" value="F:4 iron, 4 sulfur cluster binding"/>
    <property type="evidence" value="ECO:0007669"/>
    <property type="project" value="UniProtKB-KW"/>
</dbReference>
<keyword evidence="8 15" id="KW-0479">Metal-binding</keyword>
<dbReference type="FunFam" id="3.80.30.20:FF:000012">
    <property type="entry name" value="Coproporphyrinogen-III oxidase"/>
    <property type="match status" value="1"/>
</dbReference>
<dbReference type="NCBIfam" id="TIGR00538">
    <property type="entry name" value="hemN"/>
    <property type="match status" value="1"/>
</dbReference>
<dbReference type="AlphaFoldDB" id="A0A1A8XUB9"/>
<dbReference type="Proteomes" id="UP000199169">
    <property type="component" value="Unassembled WGS sequence"/>
</dbReference>
<feature type="domain" description="Radical SAM core" evidence="18">
    <location>
        <begin position="53"/>
        <end position="288"/>
    </location>
</feature>
<feature type="binding site" evidence="16">
    <location>
        <position position="251"/>
    </location>
    <ligand>
        <name>S-adenosyl-L-methionine</name>
        <dbReference type="ChEBI" id="CHEBI:59789"/>
        <label>2</label>
    </ligand>
</feature>
<evidence type="ECO:0000256" key="5">
    <source>
        <dbReference type="ARBA" id="ARBA00022485"/>
    </source>
</evidence>
<feature type="binding site" evidence="17">
    <location>
        <position position="68"/>
    </location>
    <ligand>
        <name>[4Fe-4S] cluster</name>
        <dbReference type="ChEBI" id="CHEBI:49883"/>
        <note>4Fe-4S-S-AdoMet</note>
    </ligand>
</feature>
<dbReference type="Gene3D" id="1.10.10.920">
    <property type="match status" value="1"/>
</dbReference>
<evidence type="ECO:0000256" key="2">
    <source>
        <dbReference type="ARBA" id="ARBA00004785"/>
    </source>
</evidence>
<evidence type="ECO:0000256" key="3">
    <source>
        <dbReference type="ARBA" id="ARBA00005493"/>
    </source>
</evidence>
<feature type="binding site" evidence="16">
    <location>
        <position position="153"/>
    </location>
    <ligand>
        <name>S-adenosyl-L-methionine</name>
        <dbReference type="ChEBI" id="CHEBI:59789"/>
        <label>1</label>
    </ligand>
</feature>
<keyword evidence="7 15" id="KW-0949">S-adenosyl-L-methionine</keyword>
<dbReference type="PANTHER" id="PTHR13932:SF6">
    <property type="entry name" value="OXYGEN-INDEPENDENT COPROPORPHYRINOGEN III OXIDASE"/>
    <property type="match status" value="1"/>
</dbReference>
<keyword evidence="10 15" id="KW-0408">Iron</keyword>
<dbReference type="EC" id="1.3.98.3" evidence="15"/>
<dbReference type="CDD" id="cd01335">
    <property type="entry name" value="Radical_SAM"/>
    <property type="match status" value="1"/>
</dbReference>
<comment type="catalytic activity">
    <reaction evidence="14 15">
        <text>coproporphyrinogen III + 2 S-adenosyl-L-methionine = protoporphyrinogen IX + 2 5'-deoxyadenosine + 2 L-methionine + 2 CO2</text>
        <dbReference type="Rhea" id="RHEA:15425"/>
        <dbReference type="ChEBI" id="CHEBI:16526"/>
        <dbReference type="ChEBI" id="CHEBI:17319"/>
        <dbReference type="ChEBI" id="CHEBI:57307"/>
        <dbReference type="ChEBI" id="CHEBI:57309"/>
        <dbReference type="ChEBI" id="CHEBI:57844"/>
        <dbReference type="ChEBI" id="CHEBI:59789"/>
        <dbReference type="EC" id="1.3.98.3"/>
    </reaction>
</comment>
<sequence length="465" mass="52770">MNSVAGNLVFDPQIIRRFDINGPRYTSYPTADRFVEAFGSDAYQLWLGKRNIGAISRQLSLYFHIPFCNTICYYCACNKIITKDHGRSAKYLKYLAKELALQSSHLEGGDQEVAQLHWGGGTPTFLSHDEMRQLMAATRQHFTLIDGGEYSIEVDPRKVDRATVKLLGELGFNRMSVGVQDFDPGVQQAVNRIQSEEETVAVIDAARASGFKSISVDLIYGLPRQTVAGFSDTLERVIAVAPDRVSIYNYAHLPSLFKPQRRIVESDMPSADERLQILALAIRKMTEAGYIYIGMDHFAKPDDELATAQRQGRLHRNFQGYSTHSDCDLLAFGISSISKVGPTYSQNVKTLDEYYDLLDSGTLPVYRGIELNADDLLRRSIIQSLMCHFELSIESIEIAHLIDFRKYFATELDDLREMVDASLVRVDDKWITVLPRGRMLVRAISMVFDRYLRADRQRTRYSKVI</sequence>
<dbReference type="STRING" id="1860102.ACCAA_600015"/>
<dbReference type="GO" id="GO:0005737">
    <property type="term" value="C:cytoplasm"/>
    <property type="evidence" value="ECO:0007669"/>
    <property type="project" value="UniProtKB-SubCell"/>
</dbReference>
<dbReference type="SFLD" id="SFLDG01065">
    <property type="entry name" value="anaerobic_coproporphyrinogen-I"/>
    <property type="match status" value="1"/>
</dbReference>
<evidence type="ECO:0000256" key="16">
    <source>
        <dbReference type="PIRSR" id="PIRSR000167-1"/>
    </source>
</evidence>
<evidence type="ECO:0000313" key="20">
    <source>
        <dbReference type="Proteomes" id="UP000199169"/>
    </source>
</evidence>
<evidence type="ECO:0000256" key="1">
    <source>
        <dbReference type="ARBA" id="ARBA00004496"/>
    </source>
</evidence>
<keyword evidence="20" id="KW-1185">Reference proteome</keyword>
<evidence type="ECO:0000256" key="15">
    <source>
        <dbReference type="PIRNR" id="PIRNR000167"/>
    </source>
</evidence>
<evidence type="ECO:0000256" key="12">
    <source>
        <dbReference type="ARBA" id="ARBA00023244"/>
    </source>
</evidence>
<feature type="binding site" evidence="16">
    <location>
        <position position="62"/>
    </location>
    <ligand>
        <name>S-adenosyl-L-methionine</name>
        <dbReference type="ChEBI" id="CHEBI:59789"/>
        <label>1</label>
    </ligand>
</feature>
<feature type="binding site" evidence="17">
    <location>
        <position position="72"/>
    </location>
    <ligand>
        <name>[4Fe-4S] cluster</name>
        <dbReference type="ChEBI" id="CHEBI:49883"/>
        <note>4Fe-4S-S-AdoMet</note>
    </ligand>
</feature>
<feature type="binding site" evidence="16">
    <location>
        <begin position="121"/>
        <end position="122"/>
    </location>
    <ligand>
        <name>S-adenosyl-L-methionine</name>
        <dbReference type="ChEBI" id="CHEBI:59789"/>
        <label>2</label>
    </ligand>
</feature>
<dbReference type="PANTHER" id="PTHR13932">
    <property type="entry name" value="COPROPORPHYRINIGEN III OXIDASE"/>
    <property type="match status" value="1"/>
</dbReference>
<dbReference type="InterPro" id="IPR007197">
    <property type="entry name" value="rSAM"/>
</dbReference>
<dbReference type="Pfam" id="PF04055">
    <property type="entry name" value="Radical_SAM"/>
    <property type="match status" value="1"/>
</dbReference>
<evidence type="ECO:0000256" key="8">
    <source>
        <dbReference type="ARBA" id="ARBA00022723"/>
    </source>
</evidence>
<feature type="binding site" evidence="16">
    <location>
        <begin position="74"/>
        <end position="76"/>
    </location>
    <ligand>
        <name>S-adenosyl-L-methionine</name>
        <dbReference type="ChEBI" id="CHEBI:59789"/>
        <label>2</label>
    </ligand>
</feature>
<dbReference type="GO" id="GO:0051989">
    <property type="term" value="F:coproporphyrinogen dehydrogenase activity"/>
    <property type="evidence" value="ECO:0007669"/>
    <property type="project" value="UniProtKB-EC"/>
</dbReference>
<feature type="binding site" evidence="16">
    <location>
        <position position="337"/>
    </location>
    <ligand>
        <name>S-adenosyl-L-methionine</name>
        <dbReference type="ChEBI" id="CHEBI:59789"/>
        <label>1</label>
    </ligand>
</feature>
<evidence type="ECO:0000313" key="19">
    <source>
        <dbReference type="EMBL" id="SBT08659.1"/>
    </source>
</evidence>
<evidence type="ECO:0000256" key="9">
    <source>
        <dbReference type="ARBA" id="ARBA00023002"/>
    </source>
</evidence>
<feature type="binding site" evidence="16">
    <location>
        <position position="217"/>
    </location>
    <ligand>
        <name>S-adenosyl-L-methionine</name>
        <dbReference type="ChEBI" id="CHEBI:59789"/>
        <label>2</label>
    </ligand>
</feature>
<dbReference type="SFLD" id="SFLDS00029">
    <property type="entry name" value="Radical_SAM"/>
    <property type="match status" value="1"/>
</dbReference>
<protein>
    <recommendedName>
        <fullName evidence="15">Coproporphyrinogen-III oxidase</fullName>
        <ecNumber evidence="15">1.3.98.3</ecNumber>
    </recommendedName>
</protein>
<dbReference type="EMBL" id="FLQX01000139">
    <property type="protein sequence ID" value="SBT08659.1"/>
    <property type="molecule type" value="Genomic_DNA"/>
</dbReference>
<comment type="function">
    <text evidence="13">Involved in the heme biosynthesis. Catalyzes the anaerobic oxidative decarboxylation of propionate groups of rings A and B of coproporphyrinogen III to yield the vinyl groups in protoporphyrinogen IX.</text>
</comment>
<organism evidence="19 20">
    <name type="scientific">Candidatus Accumulibacter aalborgensis</name>
    <dbReference type="NCBI Taxonomy" id="1860102"/>
    <lineage>
        <taxon>Bacteria</taxon>
        <taxon>Pseudomonadati</taxon>
        <taxon>Pseudomonadota</taxon>
        <taxon>Betaproteobacteria</taxon>
        <taxon>Candidatus Accumulibacter</taxon>
    </lineage>
</organism>
<proteinExistence type="inferred from homology"/>
<evidence type="ECO:0000256" key="13">
    <source>
        <dbReference type="ARBA" id="ARBA00024295"/>
    </source>
</evidence>
<name>A0A1A8XUB9_9PROT</name>
<keyword evidence="12 15" id="KW-0627">Porphyrin biosynthesis</keyword>
<comment type="subunit">
    <text evidence="4">Monomer.</text>
</comment>
<feature type="binding site" evidence="16">
    <location>
        <position position="120"/>
    </location>
    <ligand>
        <name>S-adenosyl-L-methionine</name>
        <dbReference type="ChEBI" id="CHEBI:59789"/>
        <label>1</label>
    </ligand>
</feature>
<dbReference type="GO" id="GO:0046872">
    <property type="term" value="F:metal ion binding"/>
    <property type="evidence" value="ECO:0007669"/>
    <property type="project" value="UniProtKB-KW"/>
</dbReference>
<comment type="subcellular location">
    <subcellularLocation>
        <location evidence="1 15">Cytoplasm</location>
    </subcellularLocation>
</comment>
<evidence type="ECO:0000256" key="10">
    <source>
        <dbReference type="ARBA" id="ARBA00023004"/>
    </source>
</evidence>
<evidence type="ECO:0000256" key="6">
    <source>
        <dbReference type="ARBA" id="ARBA00022490"/>
    </source>
</evidence>